<gene>
    <name evidence="1" type="ORF">METZ01_LOCUS27446</name>
</gene>
<protein>
    <submittedName>
        <fullName evidence="1">Uncharacterized protein</fullName>
    </submittedName>
</protein>
<evidence type="ECO:0000313" key="1">
    <source>
        <dbReference type="EMBL" id="SUZ74592.1"/>
    </source>
</evidence>
<dbReference type="SUPFAM" id="SSF47240">
    <property type="entry name" value="Ferritin-like"/>
    <property type="match status" value="1"/>
</dbReference>
<proteinExistence type="predicted"/>
<reference evidence="1" key="1">
    <citation type="submission" date="2018-05" db="EMBL/GenBank/DDBJ databases">
        <authorList>
            <person name="Lanie J.A."/>
            <person name="Ng W.-L."/>
            <person name="Kazmierczak K.M."/>
            <person name="Andrzejewski T.M."/>
            <person name="Davidsen T.M."/>
            <person name="Wayne K.J."/>
            <person name="Tettelin H."/>
            <person name="Glass J.I."/>
            <person name="Rusch D."/>
            <person name="Podicherti R."/>
            <person name="Tsui H.-C.T."/>
            <person name="Winkler M.E."/>
        </authorList>
    </citation>
    <scope>NUCLEOTIDE SEQUENCE</scope>
</reference>
<organism evidence="1">
    <name type="scientific">marine metagenome</name>
    <dbReference type="NCBI Taxonomy" id="408172"/>
    <lineage>
        <taxon>unclassified sequences</taxon>
        <taxon>metagenomes</taxon>
        <taxon>ecological metagenomes</taxon>
    </lineage>
</organism>
<dbReference type="InterPro" id="IPR009078">
    <property type="entry name" value="Ferritin-like_SF"/>
</dbReference>
<sequence length="366" mass="41212">MVKAVKAAAKAVKSPHAETVRKAVAAPMLEIPEPKLTWMNKSRQWGVRVKPGKKGLTLGSLNVGIYGEIPMDWPDQTRNPRGAIGRKGMPPVGYMLRSKSQVWADCAADLYEEAIQRRWAPATDVPWDTVKPLPDDLERAVCQVNTELSQYANVEIEVISAWQHQMVYGYHEVKQYLATAGFDAARHYEVFRKRALMNGGGLGLEGPGQVNRMILESRGGWTEAVVYLVLVRGLFAQTILRYLEHYASNEAESFIYRNVLQDKARLLTYGLDHLKFAIAHNEDQKQIIATLLAIGDGLFIRDFNDPVLREALAIVFGGSIEGARGAGMDVYHDMMRAYISTHLEYCQWLDVPRRIPEQLEQYAPQD</sequence>
<accession>A0A381Q5K8</accession>
<dbReference type="EMBL" id="UINC01001216">
    <property type="protein sequence ID" value="SUZ74592.1"/>
    <property type="molecule type" value="Genomic_DNA"/>
</dbReference>
<name>A0A381Q5K8_9ZZZZ</name>
<dbReference type="AlphaFoldDB" id="A0A381Q5K8"/>